<evidence type="ECO:0000313" key="6">
    <source>
        <dbReference type="EMBL" id="KAL0070814.1"/>
    </source>
</evidence>
<feature type="region of interest" description="Disordered" evidence="3">
    <location>
        <begin position="93"/>
        <end position="171"/>
    </location>
</feature>
<dbReference type="CDD" id="cd12246">
    <property type="entry name" value="RRM1_U1A_like"/>
    <property type="match status" value="1"/>
</dbReference>
<dbReference type="SMART" id="SM00360">
    <property type="entry name" value="RRM"/>
    <property type="match status" value="2"/>
</dbReference>
<dbReference type="InterPro" id="IPR012677">
    <property type="entry name" value="Nucleotide-bd_a/b_plait_sf"/>
</dbReference>
<dbReference type="Gene3D" id="3.30.70.330">
    <property type="match status" value="2"/>
</dbReference>
<dbReference type="CDD" id="cd12247">
    <property type="entry name" value="RRM2_U1A_like"/>
    <property type="match status" value="1"/>
</dbReference>
<evidence type="ECO:0000259" key="4">
    <source>
        <dbReference type="PROSITE" id="PS50102"/>
    </source>
</evidence>
<gene>
    <name evidence="6" type="ORF">AAF712_002035</name>
    <name evidence="5" type="ORF">AAF712_007881</name>
</gene>
<comment type="caution">
    <text evidence="6">The sequence shown here is derived from an EMBL/GenBank/DDBJ whole genome shotgun (WGS) entry which is preliminary data.</text>
</comment>
<dbReference type="EMBL" id="JBBXMP010000051">
    <property type="protein sequence ID" value="KAL0065211.1"/>
    <property type="molecule type" value="Genomic_DNA"/>
</dbReference>
<proteinExistence type="predicted"/>
<evidence type="ECO:0000256" key="1">
    <source>
        <dbReference type="ARBA" id="ARBA00022884"/>
    </source>
</evidence>
<organism evidence="6 7">
    <name type="scientific">Marasmius tenuissimus</name>
    <dbReference type="NCBI Taxonomy" id="585030"/>
    <lineage>
        <taxon>Eukaryota</taxon>
        <taxon>Fungi</taxon>
        <taxon>Dikarya</taxon>
        <taxon>Basidiomycota</taxon>
        <taxon>Agaricomycotina</taxon>
        <taxon>Agaricomycetes</taxon>
        <taxon>Agaricomycetidae</taxon>
        <taxon>Agaricales</taxon>
        <taxon>Marasmiineae</taxon>
        <taxon>Marasmiaceae</taxon>
        <taxon>Marasmius</taxon>
    </lineage>
</organism>
<dbReference type="InterPro" id="IPR000504">
    <property type="entry name" value="RRM_dom"/>
</dbReference>
<protein>
    <recommendedName>
        <fullName evidence="4">RRM domain-containing protein</fullName>
    </recommendedName>
</protein>
<dbReference type="SUPFAM" id="SSF54928">
    <property type="entry name" value="RNA-binding domain, RBD"/>
    <property type="match status" value="1"/>
</dbReference>
<evidence type="ECO:0000313" key="7">
    <source>
        <dbReference type="Proteomes" id="UP001437256"/>
    </source>
</evidence>
<name>A0ABR3ABR3_9AGAR</name>
<dbReference type="Pfam" id="PF00076">
    <property type="entry name" value="RRM_1"/>
    <property type="match status" value="2"/>
</dbReference>
<dbReference type="Proteomes" id="UP001437256">
    <property type="component" value="Unassembled WGS sequence"/>
</dbReference>
<dbReference type="PROSITE" id="PS50102">
    <property type="entry name" value="RRM"/>
    <property type="match status" value="2"/>
</dbReference>
<accession>A0ABR3ABR3</accession>
<dbReference type="PANTHER" id="PTHR10501">
    <property type="entry name" value="U1 SMALL NUCLEAR RIBONUCLEOPROTEIN A/U2 SMALL NUCLEAR RIBONUCLEOPROTEIN B"/>
    <property type="match status" value="1"/>
</dbReference>
<reference evidence="6 7" key="1">
    <citation type="submission" date="2024-05" db="EMBL/GenBank/DDBJ databases">
        <title>A draft genome resource for the thread blight pathogen Marasmius tenuissimus strain MS-2.</title>
        <authorList>
            <person name="Yulfo-Soto G.E."/>
            <person name="Baruah I.K."/>
            <person name="Amoako-Attah I."/>
            <person name="Bukari Y."/>
            <person name="Meinhardt L.W."/>
            <person name="Bailey B.A."/>
            <person name="Cohen S.P."/>
        </authorList>
    </citation>
    <scope>NUCLEOTIDE SEQUENCE [LARGE SCALE GENOMIC DNA]</scope>
    <source>
        <strain evidence="6 7">MS-2</strain>
    </source>
</reference>
<dbReference type="InterPro" id="IPR035979">
    <property type="entry name" value="RBD_domain_sf"/>
</dbReference>
<feature type="domain" description="RRM" evidence="4">
    <location>
        <begin position="169"/>
        <end position="249"/>
    </location>
</feature>
<sequence>MSSSNQPNNTLYINNLNDKVNKDELRSQLLALFTTYGRVIDIVASKSTKMRGQAFLVFTDLAGATSAMRACEGMLFYDKPLHIDYAKTKSYATSRREDPSFVAPNSANASALIGRQNGTDKKRARDDDDADDQPQQKKEKGDSDDEEMEIDDDDEPPAQNSTSGPHPSTRLLCTNLPEEVTDNVLEVLFQQYQGLKGTHVSPAPNPNPDGTKVKMAHVDFQTAEFAAVAKQALDGFTLKKGWLMSVAYA</sequence>
<feature type="compositionally biased region" description="Acidic residues" evidence="3">
    <location>
        <begin position="142"/>
        <end position="156"/>
    </location>
</feature>
<keyword evidence="1 2" id="KW-0694">RNA-binding</keyword>
<dbReference type="EMBL" id="JBBXMP010000005">
    <property type="protein sequence ID" value="KAL0070814.1"/>
    <property type="molecule type" value="Genomic_DNA"/>
</dbReference>
<evidence type="ECO:0000256" key="2">
    <source>
        <dbReference type="PROSITE-ProRule" id="PRU00176"/>
    </source>
</evidence>
<evidence type="ECO:0000256" key="3">
    <source>
        <dbReference type="SAM" id="MobiDB-lite"/>
    </source>
</evidence>
<keyword evidence="7" id="KW-1185">Reference proteome</keyword>
<feature type="domain" description="RRM" evidence="4">
    <location>
        <begin position="9"/>
        <end position="88"/>
    </location>
</feature>
<evidence type="ECO:0000313" key="5">
    <source>
        <dbReference type="EMBL" id="KAL0065211.1"/>
    </source>
</evidence>